<proteinExistence type="predicted"/>
<dbReference type="InterPro" id="IPR001647">
    <property type="entry name" value="HTH_TetR"/>
</dbReference>
<evidence type="ECO:0000313" key="4">
    <source>
        <dbReference type="EMBL" id="AHH18448.1"/>
    </source>
</evidence>
<dbReference type="HOGENOM" id="CLU_069356_11_1_11"/>
<evidence type="ECO:0000256" key="2">
    <source>
        <dbReference type="PROSITE-ProRule" id="PRU00335"/>
    </source>
</evidence>
<dbReference type="RefSeq" id="WP_025349885.1">
    <property type="nucleotide sequence ID" value="NZ_CP006850.1"/>
</dbReference>
<organism evidence="4 5">
    <name type="scientific">Nocardia nova SH22a</name>
    <dbReference type="NCBI Taxonomy" id="1415166"/>
    <lineage>
        <taxon>Bacteria</taxon>
        <taxon>Bacillati</taxon>
        <taxon>Actinomycetota</taxon>
        <taxon>Actinomycetes</taxon>
        <taxon>Mycobacteriales</taxon>
        <taxon>Nocardiaceae</taxon>
        <taxon>Nocardia</taxon>
    </lineage>
</organism>
<dbReference type="PATRIC" id="fig|1415166.3.peg.3758"/>
<dbReference type="STRING" id="1415166.NONO_c36610"/>
<sequence length="227" mass="24039">MADLRTERWAEHRVEMRKQLVAAAMRAIEQEGPGVSMRQIAAEAQVPKPTLYRFFTDKSELAAAIADQATEDIVLALVSARQTPVSTLGELLGLTLRGYVALLDQHPEVSRFLMFGSETGAKHALENSRAVAKEIASLMEVLVGALGGSGADCQLYASMIVGAVTGAADHWLGDTAPGRSMDAFVERVEPVIREICLLVGADAGVVIDFDAALDDSAAGMIAAMAPS</sequence>
<evidence type="ECO:0000259" key="3">
    <source>
        <dbReference type="PROSITE" id="PS50977"/>
    </source>
</evidence>
<accession>W5THK1</accession>
<dbReference type="SUPFAM" id="SSF48498">
    <property type="entry name" value="Tetracyclin repressor-like, C-terminal domain"/>
    <property type="match status" value="1"/>
</dbReference>
<dbReference type="PROSITE" id="PS50977">
    <property type="entry name" value="HTH_TETR_2"/>
    <property type="match status" value="1"/>
</dbReference>
<dbReference type="EMBL" id="CP006850">
    <property type="protein sequence ID" value="AHH18448.1"/>
    <property type="molecule type" value="Genomic_DNA"/>
</dbReference>
<evidence type="ECO:0000313" key="5">
    <source>
        <dbReference type="Proteomes" id="UP000019150"/>
    </source>
</evidence>
<dbReference type="InterPro" id="IPR050109">
    <property type="entry name" value="HTH-type_TetR-like_transc_reg"/>
</dbReference>
<dbReference type="PANTHER" id="PTHR30055:SF160">
    <property type="entry name" value="TRANSCRIPTIONAL REGULATORY PROTEIN (PROBABLY ASNC-FAMILY)-RELATED"/>
    <property type="match status" value="1"/>
</dbReference>
<dbReference type="KEGG" id="nno:NONO_c36610"/>
<dbReference type="PANTHER" id="PTHR30055">
    <property type="entry name" value="HTH-TYPE TRANSCRIPTIONAL REGULATOR RUTR"/>
    <property type="match status" value="1"/>
</dbReference>
<dbReference type="Gene3D" id="1.10.357.10">
    <property type="entry name" value="Tetracycline Repressor, domain 2"/>
    <property type="match status" value="1"/>
</dbReference>
<dbReference type="OrthoDB" id="4542604at2"/>
<keyword evidence="1 2" id="KW-0238">DNA-binding</keyword>
<reference evidence="4 5" key="1">
    <citation type="journal article" date="2014" name="Appl. Environ. Microbiol.">
        <title>Insights into the Microbial Degradation of Rubber and Gutta-Percha by Analysis of the Complete Genome of Nocardia nova SH22a.</title>
        <authorList>
            <person name="Luo Q."/>
            <person name="Hiessl S."/>
            <person name="Poehlein A."/>
            <person name="Daniel R."/>
            <person name="Steinbuchel A."/>
        </authorList>
    </citation>
    <scope>NUCLEOTIDE SEQUENCE [LARGE SCALE GENOMIC DNA]</scope>
    <source>
        <strain evidence="4">SH22a</strain>
    </source>
</reference>
<dbReference type="GO" id="GO:0000976">
    <property type="term" value="F:transcription cis-regulatory region binding"/>
    <property type="evidence" value="ECO:0007669"/>
    <property type="project" value="TreeGrafter"/>
</dbReference>
<dbReference type="InterPro" id="IPR036271">
    <property type="entry name" value="Tet_transcr_reg_TetR-rel_C_sf"/>
</dbReference>
<dbReference type="GO" id="GO:0003700">
    <property type="term" value="F:DNA-binding transcription factor activity"/>
    <property type="evidence" value="ECO:0007669"/>
    <property type="project" value="TreeGrafter"/>
</dbReference>
<protein>
    <submittedName>
        <fullName evidence="4">Putative transcriptional regulator, TetR family</fullName>
    </submittedName>
</protein>
<feature type="DNA-binding region" description="H-T-H motif" evidence="2">
    <location>
        <begin position="36"/>
        <end position="55"/>
    </location>
</feature>
<keyword evidence="5" id="KW-1185">Reference proteome</keyword>
<name>W5THK1_9NOCA</name>
<dbReference type="AlphaFoldDB" id="W5THK1"/>
<dbReference type="Pfam" id="PF00440">
    <property type="entry name" value="TetR_N"/>
    <property type="match status" value="1"/>
</dbReference>
<feature type="domain" description="HTH tetR-type" evidence="3">
    <location>
        <begin position="14"/>
        <end position="73"/>
    </location>
</feature>
<dbReference type="InterPro" id="IPR009057">
    <property type="entry name" value="Homeodomain-like_sf"/>
</dbReference>
<gene>
    <name evidence="4" type="ORF">NONO_c36610</name>
</gene>
<dbReference type="SUPFAM" id="SSF46689">
    <property type="entry name" value="Homeodomain-like"/>
    <property type="match status" value="1"/>
</dbReference>
<dbReference type="eggNOG" id="COG1309">
    <property type="taxonomic scope" value="Bacteria"/>
</dbReference>
<dbReference type="Proteomes" id="UP000019150">
    <property type="component" value="Chromosome"/>
</dbReference>
<evidence type="ECO:0000256" key="1">
    <source>
        <dbReference type="ARBA" id="ARBA00023125"/>
    </source>
</evidence>